<dbReference type="EMBL" id="JAVXUP010002202">
    <property type="protein sequence ID" value="KAK3004825.1"/>
    <property type="molecule type" value="Genomic_DNA"/>
</dbReference>
<dbReference type="SUPFAM" id="SSF52058">
    <property type="entry name" value="L domain-like"/>
    <property type="match status" value="1"/>
</dbReference>
<evidence type="ECO:0000256" key="1">
    <source>
        <dbReference type="ARBA" id="ARBA00004370"/>
    </source>
</evidence>
<dbReference type="Proteomes" id="UP001188597">
    <property type="component" value="Unassembled WGS sequence"/>
</dbReference>
<dbReference type="FunFam" id="3.80.10.10:FF:000400">
    <property type="entry name" value="Nuclear pore complex protein NUP107"/>
    <property type="match status" value="1"/>
</dbReference>
<evidence type="ECO:0000313" key="8">
    <source>
        <dbReference type="EMBL" id="KAK3004825.1"/>
    </source>
</evidence>
<comment type="subcellular location">
    <subcellularLocation>
        <location evidence="1">Membrane</location>
    </subcellularLocation>
</comment>
<evidence type="ECO:0000259" key="6">
    <source>
        <dbReference type="Pfam" id="PF08263"/>
    </source>
</evidence>
<sequence>MSADPFGALSTWNEFPHFCQWLGVTCGRRHGRVTVLNLGSKNSLTGSIPGTLGQLSRLEELYLYANNFSGTIPPAIFNLSSIRTISLSENEVQGSLPPNMGITLPNLETLGLYRNHFTGSIQYALANASKLSRFVGMPNNFTGKMPNTQNLKNLTIFSMTNNHLGTGEANDLEFISSLTNATKLWYFAMNTNNFGGTLPKSFSNLSSNLAFLYLDNNPISGSVPAGIGNLVNLEYLAMWNTYVNGTIPIGIDWKAQQAERLDFIS</sequence>
<evidence type="ECO:0000313" key="7">
    <source>
        <dbReference type="EMBL" id="KAK2996524.1"/>
    </source>
</evidence>
<organism evidence="8 9">
    <name type="scientific">Escallonia herrerae</name>
    <dbReference type="NCBI Taxonomy" id="1293975"/>
    <lineage>
        <taxon>Eukaryota</taxon>
        <taxon>Viridiplantae</taxon>
        <taxon>Streptophyta</taxon>
        <taxon>Embryophyta</taxon>
        <taxon>Tracheophyta</taxon>
        <taxon>Spermatophyta</taxon>
        <taxon>Magnoliopsida</taxon>
        <taxon>eudicotyledons</taxon>
        <taxon>Gunneridae</taxon>
        <taxon>Pentapetalae</taxon>
        <taxon>asterids</taxon>
        <taxon>campanulids</taxon>
        <taxon>Escalloniales</taxon>
        <taxon>Escalloniaceae</taxon>
        <taxon>Escallonia</taxon>
    </lineage>
</organism>
<dbReference type="GO" id="GO:0016020">
    <property type="term" value="C:membrane"/>
    <property type="evidence" value="ECO:0007669"/>
    <property type="project" value="UniProtKB-SubCell"/>
</dbReference>
<keyword evidence="3" id="KW-0732">Signal</keyword>
<comment type="caution">
    <text evidence="8">The sequence shown here is derived from an EMBL/GenBank/DDBJ whole genome shotgun (WGS) entry which is preliminary data.</text>
</comment>
<proteinExistence type="predicted"/>
<dbReference type="InterPro" id="IPR046959">
    <property type="entry name" value="PRK1-6/SRF4-like"/>
</dbReference>
<dbReference type="Pfam" id="PF00560">
    <property type="entry name" value="LRR_1"/>
    <property type="match status" value="2"/>
</dbReference>
<dbReference type="Pfam" id="PF08263">
    <property type="entry name" value="LRRNT_2"/>
    <property type="match status" value="1"/>
</dbReference>
<accession>A0AA88VAI3</accession>
<evidence type="ECO:0000256" key="3">
    <source>
        <dbReference type="ARBA" id="ARBA00022729"/>
    </source>
</evidence>
<evidence type="ECO:0000256" key="4">
    <source>
        <dbReference type="ARBA" id="ARBA00022737"/>
    </source>
</evidence>
<keyword evidence="4" id="KW-0677">Repeat</keyword>
<keyword evidence="2" id="KW-0433">Leucine-rich repeat</keyword>
<keyword evidence="9" id="KW-1185">Reference proteome</keyword>
<name>A0AA88VAI3_9ASTE</name>
<feature type="domain" description="Leucine-rich repeat-containing N-terminal plant-type" evidence="6">
    <location>
        <begin position="4"/>
        <end position="26"/>
    </location>
</feature>
<protein>
    <recommendedName>
        <fullName evidence="6">Leucine-rich repeat-containing N-terminal plant-type domain-containing protein</fullName>
    </recommendedName>
</protein>
<keyword evidence="5" id="KW-0472">Membrane</keyword>
<dbReference type="PANTHER" id="PTHR48007:SF76">
    <property type="entry name" value="OS03G0145102 PROTEIN"/>
    <property type="match status" value="1"/>
</dbReference>
<gene>
    <name evidence="8" type="ORF">RJ639_019489</name>
    <name evidence="7" type="ORF">RJ639_025158</name>
</gene>
<dbReference type="InterPro" id="IPR032675">
    <property type="entry name" value="LRR_dom_sf"/>
</dbReference>
<dbReference type="Gene3D" id="3.80.10.10">
    <property type="entry name" value="Ribonuclease Inhibitor"/>
    <property type="match status" value="2"/>
</dbReference>
<dbReference type="EMBL" id="JAVXUP010004978">
    <property type="protein sequence ID" value="KAK2996524.1"/>
    <property type="molecule type" value="Genomic_DNA"/>
</dbReference>
<evidence type="ECO:0000313" key="9">
    <source>
        <dbReference type="Proteomes" id="UP001188597"/>
    </source>
</evidence>
<reference evidence="8" key="1">
    <citation type="submission" date="2022-12" db="EMBL/GenBank/DDBJ databases">
        <title>Draft genome assemblies for two species of Escallonia (Escalloniales).</title>
        <authorList>
            <person name="Chanderbali A."/>
            <person name="Dervinis C."/>
            <person name="Anghel I."/>
            <person name="Soltis D."/>
            <person name="Soltis P."/>
            <person name="Zapata F."/>
        </authorList>
    </citation>
    <scope>NUCLEOTIDE SEQUENCE</scope>
    <source>
        <strain evidence="8">UCBG64.0493</strain>
        <tissue evidence="8">Leaf</tissue>
    </source>
</reference>
<evidence type="ECO:0000256" key="2">
    <source>
        <dbReference type="ARBA" id="ARBA00022614"/>
    </source>
</evidence>
<dbReference type="AlphaFoldDB" id="A0AA88VAI3"/>
<dbReference type="PANTHER" id="PTHR48007">
    <property type="entry name" value="LEUCINE-RICH REPEAT RECEPTOR-LIKE PROTEIN KINASE PXC1"/>
    <property type="match status" value="1"/>
</dbReference>
<dbReference type="InterPro" id="IPR001611">
    <property type="entry name" value="Leu-rich_rpt"/>
</dbReference>
<evidence type="ECO:0000256" key="5">
    <source>
        <dbReference type="ARBA" id="ARBA00023136"/>
    </source>
</evidence>
<dbReference type="InterPro" id="IPR013210">
    <property type="entry name" value="LRR_N_plant-typ"/>
</dbReference>